<sequence>MLMVVVMATLISSADGADSSNLEESSSTDGIVLESTGRGESFLSDFTTSLIISVDFTDSSVVSKDTLSFDMNSATAFLSDLSWKSPSFGVLGFLSPGLDLELFSVSFESSISFSVLSEGFTSFFVLFVLGSLG</sequence>
<evidence type="ECO:0008006" key="3">
    <source>
        <dbReference type="Google" id="ProtNLM"/>
    </source>
</evidence>
<keyword evidence="1" id="KW-0732">Signal</keyword>
<dbReference type="EMBL" id="HBUF01282168">
    <property type="protein sequence ID" value="CAG6687595.1"/>
    <property type="molecule type" value="Transcribed_RNA"/>
</dbReference>
<name>A0A8D8TKB7_9HEMI</name>
<dbReference type="EMBL" id="HBUF01282169">
    <property type="protein sequence ID" value="CAG6687599.1"/>
    <property type="molecule type" value="Transcribed_RNA"/>
</dbReference>
<dbReference type="EMBL" id="HBUF01282166">
    <property type="protein sequence ID" value="CAG6687587.1"/>
    <property type="molecule type" value="Transcribed_RNA"/>
</dbReference>
<dbReference type="EMBL" id="HBUF01282171">
    <property type="protein sequence ID" value="CAG6687607.1"/>
    <property type="molecule type" value="Transcribed_RNA"/>
</dbReference>
<feature type="signal peptide" evidence="1">
    <location>
        <begin position="1"/>
        <end position="16"/>
    </location>
</feature>
<dbReference type="AlphaFoldDB" id="A0A8D8TKB7"/>
<accession>A0A8D8TKB7</accession>
<organism evidence="2">
    <name type="scientific">Cacopsylla melanoneura</name>
    <dbReference type="NCBI Taxonomy" id="428564"/>
    <lineage>
        <taxon>Eukaryota</taxon>
        <taxon>Metazoa</taxon>
        <taxon>Ecdysozoa</taxon>
        <taxon>Arthropoda</taxon>
        <taxon>Hexapoda</taxon>
        <taxon>Insecta</taxon>
        <taxon>Pterygota</taxon>
        <taxon>Neoptera</taxon>
        <taxon>Paraneoptera</taxon>
        <taxon>Hemiptera</taxon>
        <taxon>Sternorrhyncha</taxon>
        <taxon>Psylloidea</taxon>
        <taxon>Psyllidae</taxon>
        <taxon>Psyllinae</taxon>
        <taxon>Cacopsylla</taxon>
    </lineage>
</organism>
<feature type="chain" id="PRO_5036428682" description="Secreted protein" evidence="1">
    <location>
        <begin position="17"/>
        <end position="133"/>
    </location>
</feature>
<proteinExistence type="predicted"/>
<dbReference type="EMBL" id="HBUF01282172">
    <property type="protein sequence ID" value="CAG6687611.1"/>
    <property type="molecule type" value="Transcribed_RNA"/>
</dbReference>
<evidence type="ECO:0000313" key="2">
    <source>
        <dbReference type="EMBL" id="CAG6687607.1"/>
    </source>
</evidence>
<evidence type="ECO:0000256" key="1">
    <source>
        <dbReference type="SAM" id="SignalP"/>
    </source>
</evidence>
<reference evidence="2" key="1">
    <citation type="submission" date="2021-05" db="EMBL/GenBank/DDBJ databases">
        <authorList>
            <person name="Alioto T."/>
            <person name="Alioto T."/>
            <person name="Gomez Garrido J."/>
        </authorList>
    </citation>
    <scope>NUCLEOTIDE SEQUENCE</scope>
</reference>
<protein>
    <recommendedName>
        <fullName evidence="3">Secreted protein</fullName>
    </recommendedName>
</protein>